<dbReference type="RefSeq" id="WP_379910316.1">
    <property type="nucleotide sequence ID" value="NZ_JBHSWE010000001.1"/>
</dbReference>
<dbReference type="Pfam" id="PF05717">
    <property type="entry name" value="TnpB_IS66"/>
    <property type="match status" value="1"/>
</dbReference>
<protein>
    <submittedName>
        <fullName evidence="1">IS66 family insertion sequence element accessory protein TnpB</fullName>
    </submittedName>
</protein>
<dbReference type="Proteomes" id="UP001596422">
    <property type="component" value="Unassembled WGS sequence"/>
</dbReference>
<dbReference type="NCBIfam" id="NF033819">
    <property type="entry name" value="IS66_TnpB"/>
    <property type="match status" value="1"/>
</dbReference>
<sequence>MFTPGSQARIWLCTEPTDMRKSFDGLSALVKNRLDREPLSGQYFVFVNRRKTVSVDWLHVVSEYVRCEVPI</sequence>
<dbReference type="PANTHER" id="PTHR36455">
    <property type="match status" value="1"/>
</dbReference>
<accession>A0ABW2A331</accession>
<reference evidence="2" key="1">
    <citation type="journal article" date="2019" name="Int. J. Syst. Evol. Microbiol.">
        <title>The Global Catalogue of Microorganisms (GCM) 10K type strain sequencing project: providing services to taxonomists for standard genome sequencing and annotation.</title>
        <authorList>
            <consortium name="The Broad Institute Genomics Platform"/>
            <consortium name="The Broad Institute Genome Sequencing Center for Infectious Disease"/>
            <person name="Wu L."/>
            <person name="Ma J."/>
        </authorList>
    </citation>
    <scope>NUCLEOTIDE SEQUENCE [LARGE SCALE GENOMIC DNA]</scope>
    <source>
        <strain evidence="2">NBRC 111756</strain>
    </source>
</reference>
<comment type="caution">
    <text evidence="1">The sequence shown here is derived from an EMBL/GenBank/DDBJ whole genome shotgun (WGS) entry which is preliminary data.</text>
</comment>
<organism evidence="1 2">
    <name type="scientific">Marinobacterium aestuariivivens</name>
    <dbReference type="NCBI Taxonomy" id="1698799"/>
    <lineage>
        <taxon>Bacteria</taxon>
        <taxon>Pseudomonadati</taxon>
        <taxon>Pseudomonadota</taxon>
        <taxon>Gammaproteobacteria</taxon>
        <taxon>Oceanospirillales</taxon>
        <taxon>Oceanospirillaceae</taxon>
        <taxon>Marinobacterium</taxon>
    </lineage>
</organism>
<name>A0ABW2A331_9GAMM</name>
<dbReference type="EMBL" id="JBHSWE010000001">
    <property type="protein sequence ID" value="MFC6671828.1"/>
    <property type="molecule type" value="Genomic_DNA"/>
</dbReference>
<dbReference type="PANTHER" id="PTHR36455:SF1">
    <property type="entry name" value="BLR8292 PROTEIN"/>
    <property type="match status" value="1"/>
</dbReference>
<dbReference type="InterPro" id="IPR008878">
    <property type="entry name" value="Transposase_IS66_Orf2"/>
</dbReference>
<evidence type="ECO:0000313" key="2">
    <source>
        <dbReference type="Proteomes" id="UP001596422"/>
    </source>
</evidence>
<keyword evidence="2" id="KW-1185">Reference proteome</keyword>
<evidence type="ECO:0000313" key="1">
    <source>
        <dbReference type="EMBL" id="MFC6671828.1"/>
    </source>
</evidence>
<gene>
    <name evidence="1" type="primary">tnpB</name>
    <name evidence="1" type="ORF">ACFQDL_18485</name>
</gene>
<proteinExistence type="predicted"/>